<feature type="domain" description="Glycoside hydrolase family 19 catalytic" evidence="1">
    <location>
        <begin position="97"/>
        <end position="154"/>
    </location>
</feature>
<dbReference type="Gene3D" id="1.10.530.10">
    <property type="match status" value="1"/>
</dbReference>
<dbReference type="HOGENOM" id="CLU_073833_2_0_7"/>
<dbReference type="Pfam" id="PF00182">
    <property type="entry name" value="Glyco_hydro_19"/>
    <property type="match status" value="1"/>
</dbReference>
<dbReference type="PANTHER" id="PTHR34408">
    <property type="entry name" value="FAMILY PROTEIN, PUTATIVE-RELATED"/>
    <property type="match status" value="1"/>
</dbReference>
<dbReference type="GO" id="GO:0016998">
    <property type="term" value="P:cell wall macromolecule catabolic process"/>
    <property type="evidence" value="ECO:0007669"/>
    <property type="project" value="InterPro"/>
</dbReference>
<proteinExistence type="predicted"/>
<sequence length="194" mass="22340">MKTTADVTEYCEAVNACLQRYRINTPLRAAHFLAQIAHESGGFRYVEENLNYSANALKSVFGKYFKDDHLASDYARQPKKIANRVYANRMGNGNERSGDGWRFRGRGLIQLTGKSNYTQYADARQVDVIQTPDRVALDPMLATDVAGWYWDCHTLNRYADNDDIHAITKRINSEYNGVRDRQFYLNRAKKTLRV</sequence>
<name>W4L7S7_ENTF1</name>
<evidence type="ECO:0000313" key="3">
    <source>
        <dbReference type="Proteomes" id="UP000019141"/>
    </source>
</evidence>
<dbReference type="InterPro" id="IPR023346">
    <property type="entry name" value="Lysozyme-like_dom_sf"/>
</dbReference>
<dbReference type="InterPro" id="IPR000726">
    <property type="entry name" value="Glyco_hydro_19_cat"/>
</dbReference>
<dbReference type="PANTHER" id="PTHR34408:SF1">
    <property type="entry name" value="GLYCOSYL HYDROLASE FAMILY 19 DOMAIN-CONTAINING PROTEIN HI_1415"/>
    <property type="match status" value="1"/>
</dbReference>
<dbReference type="Proteomes" id="UP000019141">
    <property type="component" value="Unassembled WGS sequence"/>
</dbReference>
<dbReference type="SUPFAM" id="SSF53955">
    <property type="entry name" value="Lysozyme-like"/>
    <property type="match status" value="1"/>
</dbReference>
<organism evidence="2 3">
    <name type="scientific">Entotheonella factor</name>
    <dbReference type="NCBI Taxonomy" id="1429438"/>
    <lineage>
        <taxon>Bacteria</taxon>
        <taxon>Pseudomonadati</taxon>
        <taxon>Nitrospinota/Tectimicrobiota group</taxon>
        <taxon>Candidatus Tectimicrobiota</taxon>
        <taxon>Candidatus Entotheonellia</taxon>
        <taxon>Candidatus Entotheonellales</taxon>
        <taxon>Candidatus Entotheonellaceae</taxon>
        <taxon>Candidatus Entotheonella</taxon>
    </lineage>
</organism>
<evidence type="ECO:0000259" key="1">
    <source>
        <dbReference type="Pfam" id="PF00182"/>
    </source>
</evidence>
<gene>
    <name evidence="2" type="ORF">ETSY1_36940</name>
</gene>
<accession>W4L7S7</accession>
<comment type="caution">
    <text evidence="2">The sequence shown here is derived from an EMBL/GenBank/DDBJ whole genome shotgun (WGS) entry which is preliminary data.</text>
</comment>
<dbReference type="EMBL" id="AZHW01001140">
    <property type="protein sequence ID" value="ETW93959.1"/>
    <property type="molecule type" value="Genomic_DNA"/>
</dbReference>
<evidence type="ECO:0000313" key="2">
    <source>
        <dbReference type="EMBL" id="ETW93959.1"/>
    </source>
</evidence>
<reference evidence="2 3" key="1">
    <citation type="journal article" date="2014" name="Nature">
        <title>An environmental bacterial taxon with a large and distinct metabolic repertoire.</title>
        <authorList>
            <person name="Wilson M.C."/>
            <person name="Mori T."/>
            <person name="Ruckert C."/>
            <person name="Uria A.R."/>
            <person name="Helf M.J."/>
            <person name="Takada K."/>
            <person name="Gernert C."/>
            <person name="Steffens U.A."/>
            <person name="Heycke N."/>
            <person name="Schmitt S."/>
            <person name="Rinke C."/>
            <person name="Helfrich E.J."/>
            <person name="Brachmann A.O."/>
            <person name="Gurgui C."/>
            <person name="Wakimoto T."/>
            <person name="Kracht M."/>
            <person name="Crusemann M."/>
            <person name="Hentschel U."/>
            <person name="Abe I."/>
            <person name="Matsunaga S."/>
            <person name="Kalinowski J."/>
            <person name="Takeyama H."/>
            <person name="Piel J."/>
        </authorList>
    </citation>
    <scope>NUCLEOTIDE SEQUENCE [LARGE SCALE GENOMIC DNA]</scope>
    <source>
        <strain evidence="3">TSY1</strain>
    </source>
</reference>
<keyword evidence="3" id="KW-1185">Reference proteome</keyword>
<dbReference type="GO" id="GO:0006032">
    <property type="term" value="P:chitin catabolic process"/>
    <property type="evidence" value="ECO:0007669"/>
    <property type="project" value="InterPro"/>
</dbReference>
<dbReference type="AlphaFoldDB" id="W4L7S7"/>
<dbReference type="PATRIC" id="fig|1429438.4.peg.6936"/>
<protein>
    <recommendedName>
        <fullName evidence="1">Glycoside hydrolase family 19 catalytic domain-containing protein</fullName>
    </recommendedName>
</protein>
<dbReference type="InterPro" id="IPR052354">
    <property type="entry name" value="Cell_Wall_Dynamics_Protein"/>
</dbReference>
<dbReference type="GO" id="GO:0004568">
    <property type="term" value="F:chitinase activity"/>
    <property type="evidence" value="ECO:0007669"/>
    <property type="project" value="InterPro"/>
</dbReference>